<evidence type="ECO:0008006" key="3">
    <source>
        <dbReference type="Google" id="ProtNLM"/>
    </source>
</evidence>
<comment type="caution">
    <text evidence="1">The sequence shown here is derived from an EMBL/GenBank/DDBJ whole genome shotgun (WGS) entry which is preliminary data.</text>
</comment>
<proteinExistence type="predicted"/>
<dbReference type="RefSeq" id="WP_393991723.1">
    <property type="nucleotide sequence ID" value="NZ_JBAFVH010000003.1"/>
</dbReference>
<accession>A0ABW6ZSR9</accession>
<sequence length="80" mass="9306">MRRTPAATGRILCGTTLQCQLLFLRRNYFCPMCNIEAGQRRMAAWCGRFRLKIERQDAQRMGLHKPQSSAQCFYGVKKVH</sequence>
<evidence type="ECO:0000313" key="2">
    <source>
        <dbReference type="Proteomes" id="UP001604002"/>
    </source>
</evidence>
<evidence type="ECO:0000313" key="1">
    <source>
        <dbReference type="EMBL" id="MFG1371764.1"/>
    </source>
</evidence>
<reference evidence="1 2" key="1">
    <citation type="submission" date="2024-02" db="EMBL/GenBank/DDBJ databases">
        <title>Expansion and revision of Xanthobacter and proposal of Roseixanthobacter gen. nov.</title>
        <authorList>
            <person name="Soltysiak M.P.M."/>
            <person name="Jalihal A."/>
            <person name="Ory A."/>
            <person name="Chrisophersen C."/>
            <person name="Lee A.D."/>
            <person name="Boulton J."/>
            <person name="Springer M."/>
        </authorList>
    </citation>
    <scope>NUCLEOTIDE SEQUENCE [LARGE SCALE GENOMIC DNA]</scope>
    <source>
        <strain evidence="1 2">23A</strain>
    </source>
</reference>
<gene>
    <name evidence="1" type="ORF">V5F32_06295</name>
</gene>
<dbReference type="Proteomes" id="UP001604002">
    <property type="component" value="Unassembled WGS sequence"/>
</dbReference>
<dbReference type="EMBL" id="JBAFVH010000003">
    <property type="protein sequence ID" value="MFG1371764.1"/>
    <property type="molecule type" value="Genomic_DNA"/>
</dbReference>
<keyword evidence="2" id="KW-1185">Reference proteome</keyword>
<protein>
    <recommendedName>
        <fullName evidence="3">Transposase</fullName>
    </recommendedName>
</protein>
<organism evidence="1 2">
    <name type="scientific">Xanthobacter oligotrophicus</name>
    <dbReference type="NCBI Taxonomy" id="2607286"/>
    <lineage>
        <taxon>Bacteria</taxon>
        <taxon>Pseudomonadati</taxon>
        <taxon>Pseudomonadota</taxon>
        <taxon>Alphaproteobacteria</taxon>
        <taxon>Hyphomicrobiales</taxon>
        <taxon>Xanthobacteraceae</taxon>
        <taxon>Xanthobacter</taxon>
    </lineage>
</organism>
<name>A0ABW6ZSR9_9HYPH</name>